<comment type="caution">
    <text evidence="5">The sequence shown here is derived from an EMBL/GenBank/DDBJ whole genome shotgun (WGS) entry which is preliminary data.</text>
</comment>
<evidence type="ECO:0000256" key="1">
    <source>
        <dbReference type="ARBA" id="ARBA00010021"/>
    </source>
</evidence>
<dbReference type="InterPro" id="IPR002830">
    <property type="entry name" value="UbiD"/>
</dbReference>
<dbReference type="AlphaFoldDB" id="A0A5D8QGC2"/>
<feature type="domain" description="3-octaprenyl-4-hydroxybenzoate carboxy-lyase-like Rift-related" evidence="2">
    <location>
        <begin position="121"/>
        <end position="314"/>
    </location>
</feature>
<gene>
    <name evidence="5" type="ORF">FWJ32_01640</name>
</gene>
<dbReference type="FunFam" id="3.40.1670.10:FF:000002">
    <property type="entry name" value="Menaquinone biosynthesis decarboxylase"/>
    <property type="match status" value="1"/>
</dbReference>
<evidence type="ECO:0000313" key="6">
    <source>
        <dbReference type="Proteomes" id="UP000322976"/>
    </source>
</evidence>
<dbReference type="Pfam" id="PF01977">
    <property type="entry name" value="UbiD"/>
    <property type="match status" value="1"/>
</dbReference>
<dbReference type="PANTHER" id="PTHR30108">
    <property type="entry name" value="3-OCTAPRENYL-4-HYDROXYBENZOATE CARBOXY-LYASE-RELATED"/>
    <property type="match status" value="1"/>
</dbReference>
<dbReference type="EMBL" id="VTPS01000001">
    <property type="protein sequence ID" value="TZE83605.1"/>
    <property type="molecule type" value="Genomic_DNA"/>
</dbReference>
<protein>
    <submittedName>
        <fullName evidence="5">Menaquinone biosynthesis decarboxylase</fullName>
    </submittedName>
</protein>
<dbReference type="SUPFAM" id="SSF50475">
    <property type="entry name" value="FMN-binding split barrel"/>
    <property type="match status" value="1"/>
</dbReference>
<dbReference type="Pfam" id="PF20695">
    <property type="entry name" value="UbiD_N"/>
    <property type="match status" value="1"/>
</dbReference>
<dbReference type="InterPro" id="IPR049383">
    <property type="entry name" value="UbiD-like_N"/>
</dbReference>
<feature type="domain" description="3-octaprenyl-4-hydroxybenzoate carboxy-lyase-like N-terminal" evidence="3">
    <location>
        <begin position="11"/>
        <end position="84"/>
    </location>
</feature>
<dbReference type="Proteomes" id="UP000322976">
    <property type="component" value="Unassembled WGS sequence"/>
</dbReference>
<dbReference type="InterPro" id="IPR048304">
    <property type="entry name" value="UbiD_Rift_dom"/>
</dbReference>
<dbReference type="NCBIfam" id="TIGR03701">
    <property type="entry name" value="mena_SCO4490"/>
    <property type="match status" value="1"/>
</dbReference>
<dbReference type="SUPFAM" id="SSF143968">
    <property type="entry name" value="UbiD C-terminal domain-like"/>
    <property type="match status" value="1"/>
</dbReference>
<evidence type="ECO:0000259" key="3">
    <source>
        <dbReference type="Pfam" id="PF20695"/>
    </source>
</evidence>
<dbReference type="InterPro" id="IPR022390">
    <property type="entry name" value="HBDC"/>
</dbReference>
<dbReference type="InterPro" id="IPR049381">
    <property type="entry name" value="UbiD-like_C"/>
</dbReference>
<accession>A0A5D8QGC2</accession>
<evidence type="ECO:0000259" key="4">
    <source>
        <dbReference type="Pfam" id="PF20696"/>
    </source>
</evidence>
<dbReference type="RefSeq" id="WP_149544224.1">
    <property type="nucleotide sequence ID" value="NZ_VTPS01000001.1"/>
</dbReference>
<dbReference type="GO" id="GO:0008694">
    <property type="term" value="F:4-hydroxy-3-polyprenylbenzoate decarboxylase activity"/>
    <property type="evidence" value="ECO:0007669"/>
    <property type="project" value="TreeGrafter"/>
</dbReference>
<dbReference type="GO" id="GO:0006744">
    <property type="term" value="P:ubiquinone biosynthetic process"/>
    <property type="evidence" value="ECO:0007669"/>
    <property type="project" value="TreeGrafter"/>
</dbReference>
<proteinExistence type="inferred from homology"/>
<keyword evidence="6" id="KW-1185">Reference proteome</keyword>
<dbReference type="GO" id="GO:0005829">
    <property type="term" value="C:cytosol"/>
    <property type="evidence" value="ECO:0007669"/>
    <property type="project" value="TreeGrafter"/>
</dbReference>
<sequence>MAYRDLQDFIRVLDEKGLLKRVRAEVDRDLEITEIYDRVVKVGGPALLFENVKGSPYPVLINAFGTYERLNLAFEVDKIDDIAREIYELMDMGSYVGFMNRLRSVPKLARLAKIFPKKVERAISQEVVEEPDLNKLPVLKCWPQDGGRFITLPLVITKDPETGQQNMGMYRLQVYDERTTGMHWHIHKDGREIYEKYKKLGGRMPVSVALGCDPATIYSATAPLPKEIDEMLFAGFLRKAPLEIVKSKTNDIYVPANAEFVLEGYVNVDEMREEGPFGDHTGYYSLKDMYPVFHVTCITHRKNPVYPATVVGKPPMEDCFLGKATERIFLPLIKIQCPEIVDINFPLEGVFHNCVIVSIKKRYPGQAKKVMHALWGMGQMMYTKMIIVVDEDVDPQDMSTVAWKIFNNIDAKRDVVIVDGPLDALDHASPLPHYGHKMGIDATKKWPEEGHTREWPDDIVMDKEIKEMVDRRWKEYGI</sequence>
<evidence type="ECO:0000259" key="2">
    <source>
        <dbReference type="Pfam" id="PF01977"/>
    </source>
</evidence>
<comment type="similarity">
    <text evidence="1">Belongs to the UbiD family.</text>
</comment>
<dbReference type="PANTHER" id="PTHR30108:SF17">
    <property type="entry name" value="FERULIC ACID DECARBOXYLASE 1"/>
    <property type="match status" value="1"/>
</dbReference>
<dbReference type="NCBIfam" id="TIGR00148">
    <property type="entry name" value="UbiD family decarboxylase"/>
    <property type="match status" value="1"/>
</dbReference>
<dbReference type="Gene3D" id="1.20.5.570">
    <property type="entry name" value="Single helix bin"/>
    <property type="match status" value="1"/>
</dbReference>
<dbReference type="Pfam" id="PF20696">
    <property type="entry name" value="UbiD_C"/>
    <property type="match status" value="1"/>
</dbReference>
<reference evidence="5 6" key="1">
    <citation type="submission" date="2019-08" db="EMBL/GenBank/DDBJ databases">
        <title>Calorimonas adulescens gen. nov., sp. nov., an anaerobic thermophilic bacterium from Sakhalin hot spring.</title>
        <authorList>
            <person name="Khomyakova M.A."/>
            <person name="Merkel A.Y."/>
            <person name="Novikov A."/>
            <person name="Bonch-Osmolovskaya E.A."/>
            <person name="Slobodkin A.I."/>
        </authorList>
    </citation>
    <scope>NUCLEOTIDE SEQUENCE [LARGE SCALE GENOMIC DNA]</scope>
    <source>
        <strain evidence="5 6">A05MB</strain>
    </source>
</reference>
<feature type="domain" description="3-octaprenyl-4-hydroxybenzoate carboxy-lyase-like C-terminal" evidence="4">
    <location>
        <begin position="319"/>
        <end position="442"/>
    </location>
</feature>
<dbReference type="Gene3D" id="3.40.1670.10">
    <property type="entry name" value="UbiD C-terminal domain-like"/>
    <property type="match status" value="1"/>
</dbReference>
<organism evidence="5 6">
    <name type="scientific">Calorimonas adulescens</name>
    <dbReference type="NCBI Taxonomy" id="2606906"/>
    <lineage>
        <taxon>Bacteria</taxon>
        <taxon>Bacillati</taxon>
        <taxon>Bacillota</taxon>
        <taxon>Clostridia</taxon>
        <taxon>Thermoanaerobacterales</taxon>
        <taxon>Thermoanaerobacteraceae</taxon>
        <taxon>Calorimonas</taxon>
    </lineage>
</organism>
<name>A0A5D8QGC2_9THEO</name>
<evidence type="ECO:0000313" key="5">
    <source>
        <dbReference type="EMBL" id="TZE83605.1"/>
    </source>
</evidence>